<name>A0A1C3REG3_9PROT</name>
<evidence type="ECO:0000259" key="12">
    <source>
        <dbReference type="Pfam" id="PF01467"/>
    </source>
</evidence>
<evidence type="ECO:0000256" key="5">
    <source>
        <dbReference type="ARBA" id="ARBA00022679"/>
    </source>
</evidence>
<evidence type="ECO:0000313" key="13">
    <source>
        <dbReference type="EMBL" id="SCA55677.1"/>
    </source>
</evidence>
<dbReference type="AlphaFoldDB" id="A0A1C3REG3"/>
<keyword evidence="14" id="KW-1185">Reference proteome</keyword>
<evidence type="ECO:0000256" key="2">
    <source>
        <dbReference type="ARBA" id="ARBA00005019"/>
    </source>
</evidence>
<evidence type="ECO:0000256" key="6">
    <source>
        <dbReference type="ARBA" id="ARBA00022695"/>
    </source>
</evidence>
<reference evidence="13 14" key="1">
    <citation type="submission" date="2016-07" db="EMBL/GenBank/DDBJ databases">
        <authorList>
            <person name="Lefevre C.T."/>
        </authorList>
    </citation>
    <scope>NUCLEOTIDE SEQUENCE [LARGE SCALE GENOMIC DNA]</scope>
    <source>
        <strain evidence="13">PR1</strain>
    </source>
</reference>
<evidence type="ECO:0000256" key="3">
    <source>
        <dbReference type="ARBA" id="ARBA00009014"/>
    </source>
</evidence>
<dbReference type="NCBIfam" id="TIGR00125">
    <property type="entry name" value="cyt_tran_rel"/>
    <property type="match status" value="1"/>
</dbReference>
<dbReference type="EMBL" id="FLYE01000003">
    <property type="protein sequence ID" value="SCA55677.1"/>
    <property type="molecule type" value="Genomic_DNA"/>
</dbReference>
<dbReference type="OrthoDB" id="5295945at2"/>
<dbReference type="PANTHER" id="PTHR39321">
    <property type="entry name" value="NICOTINATE-NUCLEOTIDE ADENYLYLTRANSFERASE-RELATED"/>
    <property type="match status" value="1"/>
</dbReference>
<evidence type="ECO:0000256" key="9">
    <source>
        <dbReference type="ARBA" id="ARBA00023027"/>
    </source>
</evidence>
<evidence type="ECO:0000256" key="8">
    <source>
        <dbReference type="ARBA" id="ARBA00022840"/>
    </source>
</evidence>
<dbReference type="CDD" id="cd02165">
    <property type="entry name" value="NMNAT"/>
    <property type="match status" value="1"/>
</dbReference>
<dbReference type="RefSeq" id="WP_069186388.1">
    <property type="nucleotide sequence ID" value="NZ_FLYE01000003.1"/>
</dbReference>
<keyword evidence="9 11" id="KW-0520">NAD</keyword>
<dbReference type="Pfam" id="PF01467">
    <property type="entry name" value="CTP_transf_like"/>
    <property type="match status" value="1"/>
</dbReference>
<keyword evidence="8 11" id="KW-0067">ATP-binding</keyword>
<feature type="domain" description="Cytidyltransferase-like" evidence="12">
    <location>
        <begin position="16"/>
        <end position="195"/>
    </location>
</feature>
<comment type="pathway">
    <text evidence="2 11">Cofactor biosynthesis; NAD(+) biosynthesis; deamido-NAD(+) from nicotinate D-ribonucleotide: step 1/1.</text>
</comment>
<dbReference type="Proteomes" id="UP000231658">
    <property type="component" value="Unassembled WGS sequence"/>
</dbReference>
<comment type="catalytic activity">
    <reaction evidence="10 11">
        <text>nicotinate beta-D-ribonucleotide + ATP + H(+) = deamido-NAD(+) + diphosphate</text>
        <dbReference type="Rhea" id="RHEA:22860"/>
        <dbReference type="ChEBI" id="CHEBI:15378"/>
        <dbReference type="ChEBI" id="CHEBI:30616"/>
        <dbReference type="ChEBI" id="CHEBI:33019"/>
        <dbReference type="ChEBI" id="CHEBI:57502"/>
        <dbReference type="ChEBI" id="CHEBI:58437"/>
        <dbReference type="EC" id="2.7.7.18"/>
    </reaction>
</comment>
<dbReference type="NCBIfam" id="NF000843">
    <property type="entry name" value="PRK00071.2-2"/>
    <property type="match status" value="1"/>
</dbReference>
<gene>
    <name evidence="11 13" type="primary">nadD</name>
    <name evidence="13" type="ORF">MTBPR1_110116</name>
</gene>
<evidence type="ECO:0000256" key="4">
    <source>
        <dbReference type="ARBA" id="ARBA00022642"/>
    </source>
</evidence>
<keyword evidence="7 11" id="KW-0547">Nucleotide-binding</keyword>
<keyword evidence="4 11" id="KW-0662">Pyridine nucleotide biosynthesis</keyword>
<evidence type="ECO:0000313" key="14">
    <source>
        <dbReference type="Proteomes" id="UP000231658"/>
    </source>
</evidence>
<accession>A0A1C3REG3</accession>
<dbReference type="STRING" id="1867952.MTBPR1_110116"/>
<comment type="function">
    <text evidence="1 11">Catalyzes the reversible adenylation of nicotinate mononucleotide (NaMN) to nicotinic acid adenine dinucleotide (NaAD).</text>
</comment>
<keyword evidence="5 11" id="KW-0808">Transferase</keyword>
<dbReference type="PANTHER" id="PTHR39321:SF3">
    <property type="entry name" value="PHOSPHOPANTETHEINE ADENYLYLTRANSFERASE"/>
    <property type="match status" value="1"/>
</dbReference>
<dbReference type="Gene3D" id="3.40.50.620">
    <property type="entry name" value="HUPs"/>
    <property type="match status" value="1"/>
</dbReference>
<dbReference type="GO" id="GO:0009435">
    <property type="term" value="P:NAD+ biosynthetic process"/>
    <property type="evidence" value="ECO:0007669"/>
    <property type="project" value="UniProtKB-UniRule"/>
</dbReference>
<dbReference type="HAMAP" id="MF_00244">
    <property type="entry name" value="NaMN_adenylyltr"/>
    <property type="match status" value="1"/>
</dbReference>
<dbReference type="GO" id="GO:0004515">
    <property type="term" value="F:nicotinate-nucleotide adenylyltransferase activity"/>
    <property type="evidence" value="ECO:0007669"/>
    <property type="project" value="UniProtKB-UniRule"/>
</dbReference>
<organism evidence="13 14">
    <name type="scientific">Candidatus Terasakiella magnetica</name>
    <dbReference type="NCBI Taxonomy" id="1867952"/>
    <lineage>
        <taxon>Bacteria</taxon>
        <taxon>Pseudomonadati</taxon>
        <taxon>Pseudomonadota</taxon>
        <taxon>Alphaproteobacteria</taxon>
        <taxon>Rhodospirillales</taxon>
        <taxon>Terasakiellaceae</taxon>
        <taxon>Terasakiella</taxon>
    </lineage>
</organism>
<proteinExistence type="inferred from homology"/>
<dbReference type="InterPro" id="IPR005248">
    <property type="entry name" value="NadD/NMNAT"/>
</dbReference>
<evidence type="ECO:0000256" key="11">
    <source>
        <dbReference type="HAMAP-Rule" id="MF_00244"/>
    </source>
</evidence>
<dbReference type="InterPro" id="IPR014729">
    <property type="entry name" value="Rossmann-like_a/b/a_fold"/>
</dbReference>
<dbReference type="InterPro" id="IPR004821">
    <property type="entry name" value="Cyt_trans-like"/>
</dbReference>
<protein>
    <recommendedName>
        <fullName evidence="11">Probable nicotinate-nucleotide adenylyltransferase</fullName>
        <ecNumber evidence="11">2.7.7.18</ecNumber>
    </recommendedName>
    <alternativeName>
        <fullName evidence="11">Deamido-NAD(+) diphosphorylase</fullName>
    </alternativeName>
    <alternativeName>
        <fullName evidence="11">Deamido-NAD(+) pyrophosphorylase</fullName>
    </alternativeName>
    <alternativeName>
        <fullName evidence="11">Nicotinate mononucleotide adenylyltransferase</fullName>
        <shortName evidence="11">NaMN adenylyltransferase</shortName>
    </alternativeName>
</protein>
<dbReference type="NCBIfam" id="NF000845">
    <property type="entry name" value="PRK00071.2-4"/>
    <property type="match status" value="1"/>
</dbReference>
<dbReference type="GO" id="GO:0005524">
    <property type="term" value="F:ATP binding"/>
    <property type="evidence" value="ECO:0007669"/>
    <property type="project" value="UniProtKB-KW"/>
</dbReference>
<dbReference type="EC" id="2.7.7.18" evidence="11"/>
<evidence type="ECO:0000256" key="1">
    <source>
        <dbReference type="ARBA" id="ARBA00002324"/>
    </source>
</evidence>
<evidence type="ECO:0000256" key="7">
    <source>
        <dbReference type="ARBA" id="ARBA00022741"/>
    </source>
</evidence>
<dbReference type="UniPathway" id="UPA00253">
    <property type="reaction ID" value="UER00332"/>
</dbReference>
<dbReference type="NCBIfam" id="TIGR00482">
    <property type="entry name" value="nicotinate (nicotinamide) nucleotide adenylyltransferase"/>
    <property type="match status" value="1"/>
</dbReference>
<comment type="similarity">
    <text evidence="3 11">Belongs to the NadD family.</text>
</comment>
<dbReference type="SUPFAM" id="SSF52374">
    <property type="entry name" value="Nucleotidylyl transferase"/>
    <property type="match status" value="1"/>
</dbReference>
<sequence length="199" mass="22696">MRIPSFGPQTKLTVGLLGGSFNPAHEGHVYISETALKLLGLDQVWWLVSPQNPLKSKKGMASIENRVKSAQKVVRNPRIQITTLETRLNTRYTADTLKALKRRYPHIRFVWIMGADNLATFHRWKDWQAIFKTCPIAVFHRPTYALKAISSMTAKCFASYRLPQKQASVLKCKDTPAWVFLPIRGMAISATQIRQQMKD</sequence>
<keyword evidence="6 11" id="KW-0548">Nucleotidyltransferase</keyword>
<evidence type="ECO:0000256" key="10">
    <source>
        <dbReference type="ARBA" id="ARBA00048721"/>
    </source>
</evidence>